<dbReference type="GO" id="GO:0003723">
    <property type="term" value="F:RNA binding"/>
    <property type="evidence" value="ECO:0007669"/>
    <property type="project" value="UniProtKB-KW"/>
</dbReference>
<dbReference type="InterPro" id="IPR032782">
    <property type="entry name" value="KhpB_N"/>
</dbReference>
<dbReference type="PANTHER" id="PTHR35800:SF1">
    <property type="entry name" value="RNA-BINDING PROTEIN KHPB"/>
    <property type="match status" value="1"/>
</dbReference>
<sequence length="298" mass="32722">MEWVEVTARTVEEAKNLALDQLGVDTDDAEFEVLEEPRPGLFGRTRGQARVRARIRPTRPRAKVERRDRRRPGGKKRSDRPASDTAETAESTSANESAERVADTPDAGAEPATKRPPRRRNTSNSPKPTPQGDPAMSETSPDADVDLETHTVIVSDFLTGLVEAFGLQGTIEVESVDEDTNEIRVQGSDLGLLVGPKGNTLAAVQELSRTVVHRRVPGHAAGRIRLDVGGYRQRRREALERFTQSIAEEVRTSGIQKALEPMSPADRKVVHDTVNEMDGVSTISEGEDSRRRVVIIPA</sequence>
<dbReference type="Gene3D" id="3.30.300.20">
    <property type="match status" value="1"/>
</dbReference>
<evidence type="ECO:0000256" key="4">
    <source>
        <dbReference type="ARBA" id="ARBA00023186"/>
    </source>
</evidence>
<evidence type="ECO:0000256" key="5">
    <source>
        <dbReference type="ARBA" id="ARBA00023316"/>
    </source>
</evidence>
<evidence type="ECO:0000313" key="9">
    <source>
        <dbReference type="EMBL" id="CAB4944611.1"/>
    </source>
</evidence>
<dbReference type="SUPFAM" id="SSF82708">
    <property type="entry name" value="R3H domain"/>
    <property type="match status" value="1"/>
</dbReference>
<dbReference type="NCBIfam" id="NF041568">
    <property type="entry name" value="Jag_EloR"/>
    <property type="match status" value="1"/>
</dbReference>
<feature type="compositionally biased region" description="Basic residues" evidence="6">
    <location>
        <begin position="47"/>
        <end position="61"/>
    </location>
</feature>
<keyword evidence="3" id="KW-0133">Cell shape</keyword>
<dbReference type="CDD" id="cd02644">
    <property type="entry name" value="R3H_jag"/>
    <property type="match status" value="1"/>
</dbReference>
<accession>A0A6J5YCU4</accession>
<feature type="domain" description="R3H" evidence="7">
    <location>
        <begin position="233"/>
        <end position="298"/>
    </location>
</feature>
<reference evidence="8" key="1">
    <citation type="submission" date="2020-05" db="EMBL/GenBank/DDBJ databases">
        <authorList>
            <person name="Chiriac C."/>
            <person name="Salcher M."/>
            <person name="Ghai R."/>
            <person name="Kavagutti S V."/>
        </authorList>
    </citation>
    <scope>NUCLEOTIDE SEQUENCE</scope>
</reference>
<keyword evidence="5" id="KW-0961">Cell wall biogenesis/degradation</keyword>
<organism evidence="8">
    <name type="scientific">freshwater metagenome</name>
    <dbReference type="NCBI Taxonomy" id="449393"/>
    <lineage>
        <taxon>unclassified sequences</taxon>
        <taxon>metagenomes</taxon>
        <taxon>ecological metagenomes</taxon>
    </lineage>
</organism>
<evidence type="ECO:0000256" key="2">
    <source>
        <dbReference type="ARBA" id="ARBA00022884"/>
    </source>
</evidence>
<feature type="region of interest" description="Disordered" evidence="6">
    <location>
        <begin position="36"/>
        <end position="142"/>
    </location>
</feature>
<dbReference type="HAMAP" id="MF_00867">
    <property type="entry name" value="KhpB"/>
    <property type="match status" value="1"/>
</dbReference>
<keyword evidence="2" id="KW-0694">RNA-binding</keyword>
<protein>
    <submittedName>
        <fullName evidence="8">Unannotated protein</fullName>
    </submittedName>
</protein>
<dbReference type="InterPro" id="IPR038247">
    <property type="entry name" value="Jag_N_dom_sf"/>
</dbReference>
<dbReference type="GO" id="GO:0071555">
    <property type="term" value="P:cell wall organization"/>
    <property type="evidence" value="ECO:0007669"/>
    <property type="project" value="UniProtKB-KW"/>
</dbReference>
<dbReference type="Gene3D" id="3.30.30.80">
    <property type="entry name" value="probable RNA-binding protein from clostridium symbiosum atcc 14940"/>
    <property type="match status" value="1"/>
</dbReference>
<dbReference type="GO" id="GO:0008360">
    <property type="term" value="P:regulation of cell shape"/>
    <property type="evidence" value="ECO:0007669"/>
    <property type="project" value="UniProtKB-KW"/>
</dbReference>
<evidence type="ECO:0000256" key="1">
    <source>
        <dbReference type="ARBA" id="ARBA00022490"/>
    </source>
</evidence>
<evidence type="ECO:0000313" key="8">
    <source>
        <dbReference type="EMBL" id="CAB4323245.1"/>
    </source>
</evidence>
<name>A0A6J5YCU4_9ZZZZ</name>
<keyword evidence="4" id="KW-0143">Chaperone</keyword>
<dbReference type="InterPro" id="IPR015946">
    <property type="entry name" value="KH_dom-like_a/b"/>
</dbReference>
<dbReference type="Gene3D" id="3.30.1370.50">
    <property type="entry name" value="R3H-like domain"/>
    <property type="match status" value="1"/>
</dbReference>
<evidence type="ECO:0000256" key="6">
    <source>
        <dbReference type="SAM" id="MobiDB-lite"/>
    </source>
</evidence>
<evidence type="ECO:0000256" key="3">
    <source>
        <dbReference type="ARBA" id="ARBA00022960"/>
    </source>
</evidence>
<dbReference type="InterPro" id="IPR039247">
    <property type="entry name" value="KhpB"/>
</dbReference>
<evidence type="ECO:0000259" key="7">
    <source>
        <dbReference type="PROSITE" id="PS51061"/>
    </source>
</evidence>
<dbReference type="CDD" id="cd02414">
    <property type="entry name" value="KH-II_Jag"/>
    <property type="match status" value="1"/>
</dbReference>
<dbReference type="AlphaFoldDB" id="A0A6J5YCU4"/>
<dbReference type="EMBL" id="CAEMXZ010000034">
    <property type="protein sequence ID" value="CAB4323245.1"/>
    <property type="molecule type" value="Genomic_DNA"/>
</dbReference>
<proteinExistence type="inferred from homology"/>
<dbReference type="Pfam" id="PF14804">
    <property type="entry name" value="Jag_N"/>
    <property type="match status" value="1"/>
</dbReference>
<feature type="compositionally biased region" description="Basic residues" evidence="6">
    <location>
        <begin position="68"/>
        <end position="78"/>
    </location>
</feature>
<dbReference type="SMART" id="SM01245">
    <property type="entry name" value="Jag_N"/>
    <property type="match status" value="1"/>
</dbReference>
<gene>
    <name evidence="8" type="ORF">UFOPK1392_00996</name>
    <name evidence="9" type="ORF">UFOPK3733_01502</name>
</gene>
<dbReference type="EMBL" id="CAFBNC010000083">
    <property type="protein sequence ID" value="CAB4944611.1"/>
    <property type="molecule type" value="Genomic_DNA"/>
</dbReference>
<dbReference type="SMART" id="SM00393">
    <property type="entry name" value="R3H"/>
    <property type="match status" value="1"/>
</dbReference>
<dbReference type="InterPro" id="IPR038008">
    <property type="entry name" value="Jag_KH"/>
</dbReference>
<dbReference type="Pfam" id="PF01424">
    <property type="entry name" value="R3H"/>
    <property type="match status" value="1"/>
</dbReference>
<dbReference type="PANTHER" id="PTHR35800">
    <property type="entry name" value="PROTEIN JAG"/>
    <property type="match status" value="1"/>
</dbReference>
<feature type="compositionally biased region" description="Polar residues" evidence="6">
    <location>
        <begin position="85"/>
        <end position="96"/>
    </location>
</feature>
<dbReference type="InterPro" id="IPR001374">
    <property type="entry name" value="R3H_dom"/>
</dbReference>
<dbReference type="InterPro" id="IPR036867">
    <property type="entry name" value="R3H_dom_sf"/>
</dbReference>
<dbReference type="InterPro" id="IPR034079">
    <property type="entry name" value="R3H_KhpB"/>
</dbReference>
<keyword evidence="1" id="KW-0963">Cytoplasm</keyword>
<dbReference type="PROSITE" id="PS51061">
    <property type="entry name" value="R3H"/>
    <property type="match status" value="1"/>
</dbReference>